<protein>
    <recommendedName>
        <fullName evidence="6">Beta-defensin</fullName>
    </recommendedName>
</protein>
<evidence type="ECO:0000313" key="8">
    <source>
        <dbReference type="EMBL" id="AAT51911.1"/>
    </source>
</evidence>
<keyword evidence="5" id="KW-1015">Disulfide bond</keyword>
<dbReference type="GO" id="GO:0045087">
    <property type="term" value="P:innate immune response"/>
    <property type="evidence" value="ECO:0007669"/>
    <property type="project" value="InterPro"/>
</dbReference>
<evidence type="ECO:0000256" key="5">
    <source>
        <dbReference type="ARBA" id="ARBA00023157"/>
    </source>
</evidence>
<dbReference type="HOGENOM" id="CLU_193926_0_0_1"/>
<dbReference type="SUPFAM" id="SSF57392">
    <property type="entry name" value="Defensin-like"/>
    <property type="match status" value="1"/>
</dbReference>
<evidence type="ECO:0000259" key="7">
    <source>
        <dbReference type="Pfam" id="PF13841"/>
    </source>
</evidence>
<dbReference type="RGD" id="1560245">
    <property type="gene designation" value="Defb49"/>
</dbReference>
<organism evidence="8">
    <name type="scientific">Rattus norvegicus</name>
    <name type="common">Rat</name>
    <dbReference type="NCBI Taxonomy" id="10116"/>
    <lineage>
        <taxon>Eukaryota</taxon>
        <taxon>Metazoa</taxon>
        <taxon>Chordata</taxon>
        <taxon>Craniata</taxon>
        <taxon>Vertebrata</taxon>
        <taxon>Euteleostomi</taxon>
        <taxon>Mammalia</taxon>
        <taxon>Eutheria</taxon>
        <taxon>Euarchontoglires</taxon>
        <taxon>Glires</taxon>
        <taxon>Rodentia</taxon>
        <taxon>Myomorpha</taxon>
        <taxon>Muroidea</taxon>
        <taxon>Muridae</taxon>
        <taxon>Murinae</taxon>
        <taxon>Rattus</taxon>
    </lineage>
</organism>
<accession>Q32ZF1</accession>
<comment type="function">
    <text evidence="6">Has antibacterial activity.</text>
</comment>
<feature type="chain" id="PRO_5013983595" description="Beta-defensin" evidence="6">
    <location>
        <begin position="22"/>
        <end position="84"/>
    </location>
</feature>
<feature type="domain" description="Beta-defensin" evidence="7">
    <location>
        <begin position="29"/>
        <end position="58"/>
    </location>
</feature>
<reference evidence="8" key="2">
    <citation type="journal article" date="2005" name="Physiol. Genomics">
        <title>Cross-species analysis of the mammalian beta-defensin gene family: presence of syntenic gene clusters and preferential expression in the male reproductive tract.</title>
        <authorList>
            <person name="Patil A.A."/>
            <person name="Cai Y."/>
            <person name="Sang Y."/>
            <person name="Blecha F."/>
            <person name="Zhang G."/>
        </authorList>
    </citation>
    <scope>NUCLEOTIDE SEQUENCE</scope>
</reference>
<evidence type="ECO:0000313" key="10">
    <source>
        <dbReference type="Proteomes" id="UP000002494"/>
    </source>
</evidence>
<evidence type="ECO:0000256" key="4">
    <source>
        <dbReference type="ARBA" id="ARBA00022729"/>
    </source>
</evidence>
<evidence type="ECO:0000256" key="2">
    <source>
        <dbReference type="ARBA" id="ARBA00007371"/>
    </source>
</evidence>
<reference evidence="9" key="3">
    <citation type="submission" date="2025-05" db="UniProtKB">
        <authorList>
            <consortium name="Ensembl"/>
        </authorList>
    </citation>
    <scope>IDENTIFICATION</scope>
    <source>
        <strain evidence="9">Brown Norway</strain>
    </source>
</reference>
<keyword evidence="3 6" id="KW-0964">Secreted</keyword>
<keyword evidence="4 6" id="KW-0732">Signal</keyword>
<keyword evidence="6" id="KW-0929">Antimicrobial</keyword>
<dbReference type="UCSC" id="RGD:1560245">
    <property type="organism name" value="rat"/>
</dbReference>
<proteinExistence type="evidence at transcript level"/>
<gene>
    <name evidence="8 9 11" type="primary">Defb49</name>
</gene>
<dbReference type="STRING" id="10116.ENSRNOP00000057532"/>
<comment type="subcellular location">
    <subcellularLocation>
        <location evidence="1 6">Secreted</location>
    </subcellularLocation>
</comment>
<evidence type="ECO:0000313" key="11">
    <source>
        <dbReference type="RGD" id="1560245"/>
    </source>
</evidence>
<evidence type="ECO:0000256" key="1">
    <source>
        <dbReference type="ARBA" id="ARBA00004613"/>
    </source>
</evidence>
<dbReference type="InterPro" id="IPR025933">
    <property type="entry name" value="Beta_defensin_dom"/>
</dbReference>
<evidence type="ECO:0000313" key="9">
    <source>
        <dbReference type="Ensembl" id="ENSRNOP00000057532.1"/>
    </source>
</evidence>
<feature type="signal peptide" evidence="6">
    <location>
        <begin position="1"/>
        <end position="21"/>
    </location>
</feature>
<dbReference type="AGR" id="RGD:1560245"/>
<reference evidence="9 10" key="1">
    <citation type="journal article" date="2004" name="Nature">
        <title>Genome sequence of the Brown Norway rat yields insights into mammalian evolution.</title>
        <authorList>
            <consortium name="Rat Genome Sequencing Project Consortium"/>
            <person name="Gibbs R.A."/>
            <person name="Weinstock G.M."/>
            <person name="Metzker M.L."/>
            <person name="Muzny D.M."/>
            <person name="Sodergren E.J."/>
            <person name="Scherer S."/>
            <person name="Scott G."/>
            <person name="Steffen D."/>
            <person name="Worley K.C."/>
            <person name="Burch P.E."/>
            <person name="Okwuonu G."/>
            <person name="Hines S."/>
            <person name="Lewis L."/>
            <person name="Deramo C."/>
            <person name="Delgado O."/>
            <person name="Dugan-Rocha S."/>
            <person name="Miner G."/>
            <person name="Morgan M."/>
            <person name="Hawes A."/>
            <person name="Gill R."/>
            <person name="Holt R.A."/>
            <person name="Adams M.D."/>
            <person name="Amanatides P.G."/>
            <person name="Baden-Tillson H."/>
            <person name="Barnstead M."/>
            <person name="Chin S."/>
            <person name="Evans C.A."/>
            <person name="Ferriera S."/>
            <person name="Fosler C."/>
            <person name="Glodek A."/>
            <person name="Gu Z."/>
            <person name="Jennings D."/>
            <person name="Kraft C.L."/>
            <person name="Nguyen T."/>
            <person name="Pfannkoch C.M."/>
            <person name="Sitter C."/>
            <person name="Sutton G.G."/>
            <person name="Venter J.C."/>
            <person name="Woodage T."/>
            <person name="Smith D."/>
            <person name="Lee H.-M."/>
            <person name="Gustafson E."/>
            <person name="Cahill P."/>
            <person name="Kana A."/>
            <person name="Doucette-Stamm L."/>
            <person name="Weinstock K."/>
            <person name="Fechtel K."/>
            <person name="Weiss R.B."/>
            <person name="Dunn D.M."/>
            <person name="Green E.D."/>
            <person name="Blakesley R.W."/>
            <person name="Bouffard G.G."/>
            <person name="De Jong P.J."/>
            <person name="Osoegawa K."/>
            <person name="Zhu B."/>
            <person name="Marra M."/>
            <person name="Schein J."/>
            <person name="Bosdet I."/>
            <person name="Fjell C."/>
            <person name="Jones S."/>
            <person name="Krzywinski M."/>
            <person name="Mathewson C."/>
            <person name="Siddiqui A."/>
            <person name="Wye N."/>
            <person name="McPherson J."/>
            <person name="Zhao S."/>
            <person name="Fraser C.M."/>
            <person name="Shetty J."/>
            <person name="Shatsman S."/>
            <person name="Geer K."/>
            <person name="Chen Y."/>
            <person name="Abramzon S."/>
            <person name="Nierman W.C."/>
            <person name="Havlak P.H."/>
            <person name="Chen R."/>
            <person name="Durbin K.J."/>
            <person name="Egan A."/>
            <person name="Ren Y."/>
            <person name="Song X.-Z."/>
            <person name="Li B."/>
            <person name="Liu Y."/>
            <person name="Qin X."/>
            <person name="Cawley S."/>
            <person name="Cooney A.J."/>
            <person name="D'Souza L.M."/>
            <person name="Martin K."/>
            <person name="Wu J.Q."/>
            <person name="Gonzalez-Garay M.L."/>
            <person name="Jackson A.R."/>
            <person name="Kalafus K.J."/>
            <person name="McLeod M.P."/>
            <person name="Milosavljevic A."/>
            <person name="Virk D."/>
            <person name="Volkov A."/>
            <person name="Wheeler D.A."/>
            <person name="Zhang Z."/>
            <person name="Bailey J.A."/>
            <person name="Eichler E.E."/>
            <person name="Tuzun E."/>
            <person name="Birney E."/>
            <person name="Mongin E."/>
            <person name="Ureta-Vidal A."/>
            <person name="Woodwark C."/>
            <person name="Zdobnov E."/>
            <person name="Bork P."/>
            <person name="Suyama M."/>
            <person name="Torrents D."/>
            <person name="Alexandersson M."/>
            <person name="Trask B.J."/>
            <person name="Young J.M."/>
            <person name="Huang H."/>
            <person name="Wang H."/>
            <person name="Xing H."/>
            <person name="Daniels S."/>
            <person name="Gietzen D."/>
            <person name="Schmidt J."/>
            <person name="Stevens K."/>
            <person name="Vitt U."/>
            <person name="Wingrove J."/>
            <person name="Camara F."/>
            <person name="Mar Alba M."/>
            <person name="Abril J.F."/>
            <person name="Guigo R."/>
            <person name="Smit A."/>
            <person name="Dubchak I."/>
            <person name="Rubin E.M."/>
            <person name="Couronne O."/>
            <person name="Poliakov A."/>
            <person name="Huebner N."/>
            <person name="Ganten D."/>
            <person name="Goesele C."/>
            <person name="Hummel O."/>
            <person name="Kreitler T."/>
            <person name="Lee Y.-A."/>
            <person name="Monti J."/>
            <person name="Schulz H."/>
            <person name="Zimdahl H."/>
            <person name="Himmelbauer H."/>
            <person name="Lehrach H."/>
            <person name="Jacob H.J."/>
            <person name="Bromberg S."/>
            <person name="Gullings-Handley J."/>
            <person name="Jensen-Seaman M.I."/>
            <person name="Kwitek A.E."/>
            <person name="Lazar J."/>
            <person name="Pasko D."/>
            <person name="Tonellato P.J."/>
            <person name="Twigger S."/>
            <person name="Ponting C.P."/>
            <person name="Duarte J.M."/>
            <person name="Rice S."/>
            <person name="Goodstadt L."/>
            <person name="Beatson S.A."/>
            <person name="Emes R.D."/>
            <person name="Winter E.E."/>
            <person name="Webber C."/>
            <person name="Brandt P."/>
            <person name="Nyakatura G."/>
            <person name="Adetobi M."/>
            <person name="Chiaromonte F."/>
            <person name="Elnitski L."/>
            <person name="Eswara P."/>
            <person name="Hardison R.C."/>
            <person name="Hou M."/>
            <person name="Kolbe D."/>
            <person name="Makova K."/>
            <person name="Miller W."/>
            <person name="Nekrutenko A."/>
            <person name="Riemer C."/>
            <person name="Schwartz S."/>
            <person name="Taylor J."/>
            <person name="Yang S."/>
            <person name="Zhang Y."/>
            <person name="Lindpaintner K."/>
            <person name="Andrews T.D."/>
            <person name="Caccamo M."/>
            <person name="Clamp M."/>
            <person name="Clarke L."/>
            <person name="Curwen V."/>
            <person name="Durbin R.M."/>
            <person name="Eyras E."/>
            <person name="Searle S.M."/>
            <person name="Cooper G.M."/>
            <person name="Batzoglou S."/>
            <person name="Brudno M."/>
            <person name="Sidow A."/>
            <person name="Stone E.A."/>
            <person name="Payseur B.A."/>
            <person name="Bourque G."/>
            <person name="Lopez-Otin C."/>
            <person name="Puente X.S."/>
            <person name="Chakrabarti K."/>
            <person name="Chatterji S."/>
            <person name="Dewey C."/>
            <person name="Pachter L."/>
            <person name="Bray N."/>
            <person name="Yap V.B."/>
            <person name="Caspi A."/>
            <person name="Tesler G."/>
            <person name="Pevzner P.A."/>
            <person name="Haussler D."/>
            <person name="Roskin K.M."/>
            <person name="Baertsch R."/>
            <person name="Clawson H."/>
            <person name="Furey T.S."/>
            <person name="Hinrichs A.S."/>
            <person name="Karolchik D."/>
            <person name="Kent W.J."/>
            <person name="Rosenbloom K.R."/>
            <person name="Trumbower H."/>
            <person name="Weirauch M."/>
            <person name="Cooper D.N."/>
            <person name="Stenson P.D."/>
            <person name="Ma B."/>
            <person name="Brent M."/>
            <person name="Arumugam M."/>
            <person name="Shteynberg D."/>
            <person name="Copley R.R."/>
            <person name="Taylor M.S."/>
            <person name="Riethman H."/>
            <person name="Mudunuri U."/>
            <person name="Peterson J."/>
            <person name="Guyer M."/>
            <person name="Felsenfeld A."/>
            <person name="Old S."/>
            <person name="Mockrin S."/>
            <person name="Collins F.S."/>
        </authorList>
    </citation>
    <scope>NUCLEOTIDE SEQUENCE [LARGE SCALE GENOMIC DNA]</scope>
    <source>
        <strain evidence="9 10">Brown Norway</strain>
    </source>
</reference>
<name>Q32ZF1_RAT</name>
<dbReference type="EMBL" id="AY621372">
    <property type="protein sequence ID" value="AAT51911.1"/>
    <property type="molecule type" value="mRNA"/>
</dbReference>
<comment type="similarity">
    <text evidence="2 6">Belongs to the beta-defensin family.</text>
</comment>
<dbReference type="GO" id="GO:0042742">
    <property type="term" value="P:defense response to bacterium"/>
    <property type="evidence" value="ECO:0007669"/>
    <property type="project" value="UniProtKB-UniRule"/>
</dbReference>
<keyword evidence="6" id="KW-0044">Antibiotic</keyword>
<dbReference type="Ensembl" id="ENSRNOT00000060805.3">
    <property type="protein sequence ID" value="ENSRNOP00000057532.1"/>
    <property type="gene ID" value="ENSRNOG00000039651.4"/>
</dbReference>
<keyword evidence="10" id="KW-1185">Reference proteome</keyword>
<dbReference type="GO" id="GO:0005576">
    <property type="term" value="C:extracellular region"/>
    <property type="evidence" value="ECO:0007669"/>
    <property type="project" value="UniProtKB-SubCell"/>
</dbReference>
<keyword evidence="6" id="KW-0211">Defensin</keyword>
<dbReference type="OrthoDB" id="9535533at2759"/>
<dbReference type="GeneID" id="641653"/>
<dbReference type="Proteomes" id="UP000002494">
    <property type="component" value="Chromosome 9"/>
</dbReference>
<dbReference type="AlphaFoldDB" id="Q32ZF1"/>
<dbReference type="PaxDb" id="10116-ENSRNOP00000057532"/>
<dbReference type="RefSeq" id="NP_001032616.1">
    <property type="nucleotide sequence ID" value="NM_001037527.2"/>
</dbReference>
<evidence type="ECO:0000256" key="3">
    <source>
        <dbReference type="ARBA" id="ARBA00022525"/>
    </source>
</evidence>
<dbReference type="Pfam" id="PF13841">
    <property type="entry name" value="Defensin_beta_2"/>
    <property type="match status" value="1"/>
</dbReference>
<dbReference type="KEGG" id="rno:641653"/>
<sequence>MKLPVLFLLFCFLDLLKTVKAEMKDTLFCFLKKGKCRHVCMNVEKRVGPCTKLNANCCIFVRDMRAIIPEDQRTVSIKIRNKQN</sequence>
<evidence type="ECO:0000256" key="6">
    <source>
        <dbReference type="RuleBase" id="RU231113"/>
    </source>
</evidence>
<dbReference type="eggNOG" id="ENOG502TEXM">
    <property type="taxonomic scope" value="Eukaryota"/>
</dbReference>
<dbReference type="CTD" id="641653"/>
<dbReference type="GeneTree" id="ENSGT00940000167568"/>